<dbReference type="STRING" id="334426.A0A0R3PCG4"/>
<evidence type="ECO:0000259" key="3">
    <source>
        <dbReference type="Pfam" id="PF07716"/>
    </source>
</evidence>
<keyword evidence="5" id="KW-1185">Reference proteome</keyword>
<evidence type="ECO:0000256" key="2">
    <source>
        <dbReference type="SAM" id="MobiDB-lite"/>
    </source>
</evidence>
<keyword evidence="1" id="KW-0175">Coiled coil</keyword>
<feature type="compositionally biased region" description="Polar residues" evidence="2">
    <location>
        <begin position="220"/>
        <end position="230"/>
    </location>
</feature>
<name>A0A0R3PCG4_ANGCS</name>
<gene>
    <name evidence="4" type="ORF">ACOC_LOCUS1502</name>
</gene>
<feature type="coiled-coil region" evidence="1">
    <location>
        <begin position="252"/>
        <end position="279"/>
    </location>
</feature>
<dbReference type="GO" id="GO:0000981">
    <property type="term" value="F:DNA-binding transcription factor activity, RNA polymerase II-specific"/>
    <property type="evidence" value="ECO:0007669"/>
    <property type="project" value="TreeGrafter"/>
</dbReference>
<dbReference type="GO" id="GO:0006351">
    <property type="term" value="P:DNA-templated transcription"/>
    <property type="evidence" value="ECO:0007669"/>
    <property type="project" value="InterPro"/>
</dbReference>
<reference evidence="4 5" key="2">
    <citation type="submission" date="2018-11" db="EMBL/GenBank/DDBJ databases">
        <authorList>
            <consortium name="Pathogen Informatics"/>
        </authorList>
    </citation>
    <scope>NUCLEOTIDE SEQUENCE [LARGE SCALE GENOMIC DNA]</scope>
    <source>
        <strain evidence="4 5">Costa Rica</strain>
    </source>
</reference>
<feature type="region of interest" description="Disordered" evidence="2">
    <location>
        <begin position="178"/>
        <end position="245"/>
    </location>
</feature>
<dbReference type="OMA" id="SHNDCIS"/>
<dbReference type="InterPro" id="IPR031106">
    <property type="entry name" value="C/EBP"/>
</dbReference>
<dbReference type="OrthoDB" id="10039716at2759"/>
<dbReference type="Gene3D" id="1.20.5.170">
    <property type="match status" value="1"/>
</dbReference>
<proteinExistence type="predicted"/>
<organism evidence="6">
    <name type="scientific">Angiostrongylus costaricensis</name>
    <name type="common">Nematode worm</name>
    <dbReference type="NCBI Taxonomy" id="334426"/>
    <lineage>
        <taxon>Eukaryota</taxon>
        <taxon>Metazoa</taxon>
        <taxon>Ecdysozoa</taxon>
        <taxon>Nematoda</taxon>
        <taxon>Chromadorea</taxon>
        <taxon>Rhabditida</taxon>
        <taxon>Rhabditina</taxon>
        <taxon>Rhabditomorpha</taxon>
        <taxon>Strongyloidea</taxon>
        <taxon>Metastrongylidae</taxon>
        <taxon>Angiostrongylus</taxon>
    </lineage>
</organism>
<sequence length="287" mass="33253">MTMREQKPDSTQLFPSDSDLFCFPGCRIPSEQKNGYIAKMEGDFRSESGDRGAANVSQLEMHLPCFNASQIFERQDSLARAATLQECDRTRDPDGILDFLETTMNIEDYLEDINSIEIPADDIDFEDFELQKCKDGHMPTNDTDDSFSHNDCISEHLFSTAFIRKTPEVKPAASEIKLEPEWEDNCPSTSSTRTSKRERRNVKVPEIYTPTRPPRKYTLKTPQERNNTSYKVKRQRNNDAVRKSRTKAKQLQLMKEKQLEEALQEVSELKEKLRVLCERLSHCRCRI</sequence>
<evidence type="ECO:0000313" key="4">
    <source>
        <dbReference type="EMBL" id="VDM53087.1"/>
    </source>
</evidence>
<reference evidence="6" key="1">
    <citation type="submission" date="2017-02" db="UniProtKB">
        <authorList>
            <consortium name="WormBaseParasite"/>
        </authorList>
    </citation>
    <scope>IDENTIFICATION</scope>
</reference>
<accession>A0A0R3PCG4</accession>
<dbReference type="WBParaSite" id="ACOC_0000150101-mRNA-1">
    <property type="protein sequence ID" value="ACOC_0000150101-mRNA-1"/>
    <property type="gene ID" value="ACOC_0000150101"/>
</dbReference>
<protein>
    <submittedName>
        <fullName evidence="6">BZIP domain-containing protein</fullName>
    </submittedName>
</protein>
<dbReference type="Pfam" id="PF07716">
    <property type="entry name" value="bZIP_2"/>
    <property type="match status" value="1"/>
</dbReference>
<dbReference type="InterPro" id="IPR046347">
    <property type="entry name" value="bZIP_sf"/>
</dbReference>
<dbReference type="SUPFAM" id="SSF57959">
    <property type="entry name" value="Leucine zipper domain"/>
    <property type="match status" value="1"/>
</dbReference>
<dbReference type="PANTHER" id="PTHR23334">
    <property type="entry name" value="CCAAT/ENHANCER BINDING PROTEIN"/>
    <property type="match status" value="1"/>
</dbReference>
<evidence type="ECO:0000313" key="6">
    <source>
        <dbReference type="WBParaSite" id="ACOC_0000150101-mRNA-1"/>
    </source>
</evidence>
<evidence type="ECO:0000313" key="5">
    <source>
        <dbReference type="Proteomes" id="UP000267027"/>
    </source>
</evidence>
<dbReference type="Proteomes" id="UP000267027">
    <property type="component" value="Unassembled WGS sequence"/>
</dbReference>
<dbReference type="EMBL" id="UYYA01000225">
    <property type="protein sequence ID" value="VDM53087.1"/>
    <property type="molecule type" value="Genomic_DNA"/>
</dbReference>
<feature type="domain" description="BZIP" evidence="3">
    <location>
        <begin position="229"/>
        <end position="275"/>
    </location>
</feature>
<dbReference type="AlphaFoldDB" id="A0A0R3PCG4"/>
<dbReference type="GO" id="GO:0000978">
    <property type="term" value="F:RNA polymerase II cis-regulatory region sequence-specific DNA binding"/>
    <property type="evidence" value="ECO:0007669"/>
    <property type="project" value="TreeGrafter"/>
</dbReference>
<dbReference type="PANTHER" id="PTHR23334:SF43">
    <property type="entry name" value="CCAAT_ENHANCER-BINDING PROTEIN HOMOLOG 1-RELATED"/>
    <property type="match status" value="1"/>
</dbReference>
<dbReference type="InterPro" id="IPR004827">
    <property type="entry name" value="bZIP"/>
</dbReference>
<evidence type="ECO:0000256" key="1">
    <source>
        <dbReference type="SAM" id="Coils"/>
    </source>
</evidence>